<dbReference type="SUPFAM" id="SSF74653">
    <property type="entry name" value="TolA/TonB C-terminal domain"/>
    <property type="match status" value="1"/>
</dbReference>
<dbReference type="Pfam" id="PF03544">
    <property type="entry name" value="TonB_C"/>
    <property type="match status" value="1"/>
</dbReference>
<dbReference type="Gene3D" id="3.30.1150.10">
    <property type="match status" value="1"/>
</dbReference>
<evidence type="ECO:0000256" key="7">
    <source>
        <dbReference type="ARBA" id="ARBA00022927"/>
    </source>
</evidence>
<dbReference type="InterPro" id="IPR006260">
    <property type="entry name" value="TonB/TolA_C"/>
</dbReference>
<evidence type="ECO:0000256" key="2">
    <source>
        <dbReference type="ARBA" id="ARBA00006555"/>
    </source>
</evidence>
<protein>
    <submittedName>
        <fullName evidence="13">Putative TonB protein</fullName>
    </submittedName>
</protein>
<keyword evidence="5" id="KW-0997">Cell inner membrane</keyword>
<evidence type="ECO:0000256" key="1">
    <source>
        <dbReference type="ARBA" id="ARBA00004383"/>
    </source>
</evidence>
<accession>A0A238D1J1</accession>
<evidence type="ECO:0000256" key="8">
    <source>
        <dbReference type="ARBA" id="ARBA00022989"/>
    </source>
</evidence>
<dbReference type="NCBIfam" id="TIGR01352">
    <property type="entry name" value="tonB_Cterm"/>
    <property type="match status" value="1"/>
</dbReference>
<dbReference type="PANTHER" id="PTHR33446:SF2">
    <property type="entry name" value="PROTEIN TONB"/>
    <property type="match status" value="1"/>
</dbReference>
<dbReference type="PANTHER" id="PTHR33446">
    <property type="entry name" value="PROTEIN TONB-RELATED"/>
    <property type="match status" value="1"/>
</dbReference>
<keyword evidence="3" id="KW-0813">Transport</keyword>
<evidence type="ECO:0000256" key="5">
    <source>
        <dbReference type="ARBA" id="ARBA00022519"/>
    </source>
</evidence>
<dbReference type="Proteomes" id="UP000214566">
    <property type="component" value="Unassembled WGS sequence"/>
</dbReference>
<keyword evidence="14" id="KW-1185">Reference proteome</keyword>
<feature type="region of interest" description="Disordered" evidence="10">
    <location>
        <begin position="61"/>
        <end position="97"/>
    </location>
</feature>
<keyword evidence="9 11" id="KW-0472">Membrane</keyword>
<evidence type="ECO:0000259" key="12">
    <source>
        <dbReference type="PROSITE" id="PS52015"/>
    </source>
</evidence>
<evidence type="ECO:0000256" key="10">
    <source>
        <dbReference type="SAM" id="MobiDB-lite"/>
    </source>
</evidence>
<evidence type="ECO:0000256" key="6">
    <source>
        <dbReference type="ARBA" id="ARBA00022692"/>
    </source>
</evidence>
<comment type="subcellular location">
    <subcellularLocation>
        <location evidence="1">Cell inner membrane</location>
        <topology evidence="1">Single-pass membrane protein</topology>
        <orientation evidence="1">Periplasmic side</orientation>
    </subcellularLocation>
</comment>
<organism evidence="13 14">
    <name type="scientific">Thiomonas delicata</name>
    <name type="common">Thiomonas cuprina</name>
    <dbReference type="NCBI Taxonomy" id="364030"/>
    <lineage>
        <taxon>Bacteria</taxon>
        <taxon>Pseudomonadati</taxon>
        <taxon>Pseudomonadota</taxon>
        <taxon>Betaproteobacteria</taxon>
        <taxon>Burkholderiales</taxon>
        <taxon>Thiomonas</taxon>
    </lineage>
</organism>
<evidence type="ECO:0000256" key="9">
    <source>
        <dbReference type="ARBA" id="ARBA00023136"/>
    </source>
</evidence>
<feature type="compositionally biased region" description="Pro residues" evidence="10">
    <location>
        <begin position="131"/>
        <end position="142"/>
    </location>
</feature>
<feature type="transmembrane region" description="Helical" evidence="11">
    <location>
        <begin position="20"/>
        <end position="40"/>
    </location>
</feature>
<reference evidence="13 14" key="1">
    <citation type="submission" date="2016-06" db="EMBL/GenBank/DDBJ databases">
        <authorList>
            <person name="Kjaerup R.B."/>
            <person name="Dalgaard T.S."/>
            <person name="Juul-Madsen H.R."/>
        </authorList>
    </citation>
    <scope>NUCLEOTIDE SEQUENCE [LARGE SCALE GENOMIC DNA]</scope>
    <source>
        <strain evidence="13 14">DSM 16361</strain>
    </source>
</reference>
<name>A0A238D1J1_THIDL</name>
<comment type="similarity">
    <text evidence="2">Belongs to the TonB family.</text>
</comment>
<dbReference type="InterPro" id="IPR037682">
    <property type="entry name" value="TonB_C"/>
</dbReference>
<proteinExistence type="inferred from homology"/>
<feature type="domain" description="TonB C-terminal" evidence="12">
    <location>
        <begin position="154"/>
        <end position="245"/>
    </location>
</feature>
<dbReference type="RefSeq" id="WP_094159507.1">
    <property type="nucleotide sequence ID" value="NZ_LT592170.1"/>
</dbReference>
<keyword evidence="7" id="KW-0653">Protein transport</keyword>
<dbReference type="AlphaFoldDB" id="A0A238D1J1"/>
<evidence type="ECO:0000313" key="13">
    <source>
        <dbReference type="EMBL" id="SBP87136.1"/>
    </source>
</evidence>
<gene>
    <name evidence="13" type="ORF">THIARS_50384</name>
</gene>
<sequence length="245" mass="25945">MSAVHAAPWREPDDARRWPAAAALALVVEAALIGGVLWYARHAPEPPPPPPMQIVLEAPRPAPKTVAPPAPKPIPKPIPKPMPKPQPKPLPKPVMHHVAPRPVVPPPLPTPKVVAPPAPVPDTHPAMPVAAPAPPAPPPPPAPPAVDLASIKADFEAQLRSAIQAAVHYPTAARLMHLTGKTLVAFTYRDGQISGVRVVTSGGSDLLDNAAMDAVRRAPYPATPTPLQGRSMTFDIWVRFHLNDS</sequence>
<keyword evidence="6 11" id="KW-0812">Transmembrane</keyword>
<evidence type="ECO:0000313" key="14">
    <source>
        <dbReference type="Proteomes" id="UP000214566"/>
    </source>
</evidence>
<dbReference type="GO" id="GO:0098797">
    <property type="term" value="C:plasma membrane protein complex"/>
    <property type="evidence" value="ECO:0007669"/>
    <property type="project" value="TreeGrafter"/>
</dbReference>
<dbReference type="OrthoDB" id="9157102at2"/>
<keyword evidence="8 11" id="KW-1133">Transmembrane helix</keyword>
<dbReference type="GO" id="GO:0055085">
    <property type="term" value="P:transmembrane transport"/>
    <property type="evidence" value="ECO:0007669"/>
    <property type="project" value="InterPro"/>
</dbReference>
<feature type="compositionally biased region" description="Pro residues" evidence="10">
    <location>
        <begin position="61"/>
        <end position="92"/>
    </location>
</feature>
<dbReference type="GO" id="GO:0015031">
    <property type="term" value="P:protein transport"/>
    <property type="evidence" value="ECO:0007669"/>
    <property type="project" value="UniProtKB-KW"/>
</dbReference>
<dbReference type="GO" id="GO:0031992">
    <property type="term" value="F:energy transducer activity"/>
    <property type="evidence" value="ECO:0007669"/>
    <property type="project" value="TreeGrafter"/>
</dbReference>
<dbReference type="PROSITE" id="PS52015">
    <property type="entry name" value="TONB_CTD"/>
    <property type="match status" value="1"/>
</dbReference>
<feature type="region of interest" description="Disordered" evidence="10">
    <location>
        <begin position="115"/>
        <end position="142"/>
    </location>
</feature>
<dbReference type="InterPro" id="IPR051045">
    <property type="entry name" value="TonB-dependent_transducer"/>
</dbReference>
<keyword evidence="4" id="KW-1003">Cell membrane</keyword>
<evidence type="ECO:0000256" key="11">
    <source>
        <dbReference type="SAM" id="Phobius"/>
    </source>
</evidence>
<evidence type="ECO:0000256" key="3">
    <source>
        <dbReference type="ARBA" id="ARBA00022448"/>
    </source>
</evidence>
<evidence type="ECO:0000256" key="4">
    <source>
        <dbReference type="ARBA" id="ARBA00022475"/>
    </source>
</evidence>
<dbReference type="EMBL" id="FLMQ01000045">
    <property type="protein sequence ID" value="SBP87136.1"/>
    <property type="molecule type" value="Genomic_DNA"/>
</dbReference>